<feature type="transmembrane region" description="Helical" evidence="1">
    <location>
        <begin position="787"/>
        <end position="804"/>
    </location>
</feature>
<dbReference type="Pfam" id="PF07494">
    <property type="entry name" value="Reg_prop"/>
    <property type="match status" value="1"/>
</dbReference>
<dbReference type="EMBL" id="OCMT01000002">
    <property type="protein sequence ID" value="SOD14220.1"/>
    <property type="molecule type" value="Genomic_DNA"/>
</dbReference>
<dbReference type="Gene3D" id="3.30.565.10">
    <property type="entry name" value="Histidine kinase-like ATPase, C-terminal domain"/>
    <property type="match status" value="1"/>
</dbReference>
<dbReference type="GO" id="GO:0000155">
    <property type="term" value="F:phosphorelay sensor kinase activity"/>
    <property type="evidence" value="ECO:0007669"/>
    <property type="project" value="InterPro"/>
</dbReference>
<dbReference type="InterPro" id="IPR010559">
    <property type="entry name" value="Sig_transdc_His_kin_internal"/>
</dbReference>
<evidence type="ECO:0000259" key="2">
    <source>
        <dbReference type="Pfam" id="PF06580"/>
    </source>
</evidence>
<dbReference type="InterPro" id="IPR036890">
    <property type="entry name" value="HATPase_C_sf"/>
</dbReference>
<feature type="domain" description="Signal transduction histidine kinase internal region" evidence="2">
    <location>
        <begin position="824"/>
        <end position="902"/>
    </location>
</feature>
<keyword evidence="4" id="KW-1185">Reference proteome</keyword>
<organism evidence="3 4">
    <name type="scientific">Pedobacter xixiisoli</name>
    <dbReference type="NCBI Taxonomy" id="1476464"/>
    <lineage>
        <taxon>Bacteria</taxon>
        <taxon>Pseudomonadati</taxon>
        <taxon>Bacteroidota</taxon>
        <taxon>Sphingobacteriia</taxon>
        <taxon>Sphingobacteriales</taxon>
        <taxon>Sphingobacteriaceae</taxon>
        <taxon>Pedobacter</taxon>
    </lineage>
</organism>
<dbReference type="SUPFAM" id="SSF55874">
    <property type="entry name" value="ATPase domain of HSP90 chaperone/DNA topoisomerase II/histidine kinase"/>
    <property type="match status" value="1"/>
</dbReference>
<dbReference type="InterPro" id="IPR050640">
    <property type="entry name" value="Bact_2-comp_sensor_kinase"/>
</dbReference>
<keyword evidence="1" id="KW-1133">Transmembrane helix</keyword>
<dbReference type="AlphaFoldDB" id="A0A285ZX67"/>
<reference evidence="4" key="1">
    <citation type="submission" date="2017-09" db="EMBL/GenBank/DDBJ databases">
        <authorList>
            <person name="Varghese N."/>
            <person name="Submissions S."/>
        </authorList>
    </citation>
    <scope>NUCLEOTIDE SEQUENCE [LARGE SCALE GENOMIC DNA]</scope>
    <source>
        <strain evidence="4">CGMCC 1.12803</strain>
    </source>
</reference>
<dbReference type="RefSeq" id="WP_097130405.1">
    <property type="nucleotide sequence ID" value="NZ_OCMT01000002.1"/>
</dbReference>
<dbReference type="PANTHER" id="PTHR34220">
    <property type="entry name" value="SENSOR HISTIDINE KINASE YPDA"/>
    <property type="match status" value="1"/>
</dbReference>
<proteinExistence type="predicted"/>
<dbReference type="GO" id="GO:0016020">
    <property type="term" value="C:membrane"/>
    <property type="evidence" value="ECO:0007669"/>
    <property type="project" value="InterPro"/>
</dbReference>
<dbReference type="Proteomes" id="UP000219281">
    <property type="component" value="Unassembled WGS sequence"/>
</dbReference>
<dbReference type="Gene3D" id="2.130.10.10">
    <property type="entry name" value="YVTN repeat-like/Quinoprotein amine dehydrogenase"/>
    <property type="match status" value="3"/>
</dbReference>
<dbReference type="Pfam" id="PF06580">
    <property type="entry name" value="His_kinase"/>
    <property type="match status" value="1"/>
</dbReference>
<keyword evidence="1" id="KW-0472">Membrane</keyword>
<dbReference type="Gene3D" id="2.60.40.10">
    <property type="entry name" value="Immunoglobulins"/>
    <property type="match status" value="1"/>
</dbReference>
<dbReference type="SUPFAM" id="SSF63829">
    <property type="entry name" value="Calcium-dependent phosphotriesterase"/>
    <property type="match status" value="2"/>
</dbReference>
<dbReference type="InterPro" id="IPR015943">
    <property type="entry name" value="WD40/YVTN_repeat-like_dom_sf"/>
</dbReference>
<evidence type="ECO:0000313" key="3">
    <source>
        <dbReference type="EMBL" id="SOD14220.1"/>
    </source>
</evidence>
<evidence type="ECO:0000256" key="1">
    <source>
        <dbReference type="SAM" id="Phobius"/>
    </source>
</evidence>
<dbReference type="InterPro" id="IPR013783">
    <property type="entry name" value="Ig-like_fold"/>
</dbReference>
<dbReference type="PANTHER" id="PTHR34220:SF7">
    <property type="entry name" value="SENSOR HISTIDINE KINASE YPDA"/>
    <property type="match status" value="1"/>
</dbReference>
<dbReference type="InterPro" id="IPR011110">
    <property type="entry name" value="Reg_prop"/>
</dbReference>
<accession>A0A285ZX67</accession>
<sequence>MGNKIIYRFKALLAICLFLVLIPFFTLAQSFPNLKFNQITVKDGLSTNAVKCTYEDRNGIIWIATNKGLNRYDGTGIKEYKHKLGDSTSICNDAINTIVADQEGQLWLGTAKGLSRFNPITGKAVSFFNNLSNKNSLASDFNCVPFIDSKGNLWLATTEGVQMFDYKRKRFTNYTTILNGIKQDVAAFHNIAEDKQQRLWALGYNGLYTVNQKTKIVNYYGEQDHVLAFHQSTDGTIYIGEAGSGLKYFPPNSHKIHPIDIPSFKATGTRVNSIIEWTDNFKQNWLCIAVNGGFVLKNLKNNQLKEYVSNELNPSSLSAFHIFHLAKDRQNRLWLSTDNGISIIDPNYQNFENIPIYQQVKLSNPKLLGIPNNMLETADKFYVTCYYAKGIYVFDKSWKFLSHISQIPEKANSFLSKSINSIYQDDRKNFWFSTDSGLVKKTGNRYQLFFPPLDLSLKENLAVSKLYKRSDGNFWIRARQNGIYVFNPKTEKFVKHYKSDGKNIDGSVYSCLIDRQGDFWIGATKGISVYNSITDSFKKIVIKDIDGKECDVSWVTDIVQDKQNVIWAASDVGLLKINKADKIGLLIDERMGLPENYVKRVLMDTLGYLWIPSQQGIIKYDRKKQFTYFNFNNGLPFQYEGHGFFETDKTGHFLLSYSGYVTRFNPYYVKSNMTVPKVVLMDINADGREKSIVVENKQKSITLEAGTKIVNIHFAINSYTAPQENRFYYKIGQDEQWQQVKNGDIALGSMPHGNYMLYIKGCNNDDVFSLEEQLAITVLPYWYQKKWFVILCIFAVVLVVAVLLKRRINFIRNQFAFQQRLSESELKAIRSQMNPHFIFNVLNSIESYILDNEKNAASRLIQKFASLSRLILENSSRSLVTAEKEWKALVLYTELESVRYNNLFSYEFLIDNKLNLKEYMVPPMLVQPLIENAILHGLIVSRNPDAHLRVQIQLQNQSICITVEDNGVGFHHKAKSNTKIGIKETSIGLSSIRERIEMINVQNKQPVANFEISAGKSGLGTVATICIPLISSSTEDSY</sequence>
<keyword evidence="1" id="KW-0812">Transmembrane</keyword>
<gene>
    <name evidence="3" type="ORF">SAMN06297358_1464</name>
</gene>
<name>A0A285ZX67_9SPHI</name>
<evidence type="ECO:0000313" key="4">
    <source>
        <dbReference type="Proteomes" id="UP000219281"/>
    </source>
</evidence>
<protein>
    <submittedName>
        <fullName evidence="3">Two component regulator propeller</fullName>
    </submittedName>
</protein>
<dbReference type="OrthoDB" id="9809670at2"/>